<evidence type="ECO:0000256" key="2">
    <source>
        <dbReference type="ARBA" id="ARBA00022617"/>
    </source>
</evidence>
<keyword evidence="8" id="KW-1185">Reference proteome</keyword>
<dbReference type="Gene3D" id="1.10.630.10">
    <property type="entry name" value="Cytochrome P450"/>
    <property type="match status" value="1"/>
</dbReference>
<organism evidence="7 8">
    <name type="scientific">Cetraspora pellucida</name>
    <dbReference type="NCBI Taxonomy" id="1433469"/>
    <lineage>
        <taxon>Eukaryota</taxon>
        <taxon>Fungi</taxon>
        <taxon>Fungi incertae sedis</taxon>
        <taxon>Mucoromycota</taxon>
        <taxon>Glomeromycotina</taxon>
        <taxon>Glomeromycetes</taxon>
        <taxon>Diversisporales</taxon>
        <taxon>Gigasporaceae</taxon>
        <taxon>Cetraspora</taxon>
    </lineage>
</organism>
<keyword evidence="6" id="KW-0503">Monooxygenase</keyword>
<dbReference type="PANTHER" id="PTHR24291">
    <property type="entry name" value="CYTOCHROME P450 FAMILY 4"/>
    <property type="match status" value="1"/>
</dbReference>
<dbReference type="GO" id="GO:0004497">
    <property type="term" value="F:monooxygenase activity"/>
    <property type="evidence" value="ECO:0007669"/>
    <property type="project" value="UniProtKB-KW"/>
</dbReference>
<accession>A0A9N9PM23</accession>
<dbReference type="Proteomes" id="UP000789759">
    <property type="component" value="Unassembled WGS sequence"/>
</dbReference>
<dbReference type="GO" id="GO:0016705">
    <property type="term" value="F:oxidoreductase activity, acting on paired donors, with incorporation or reduction of molecular oxygen"/>
    <property type="evidence" value="ECO:0007669"/>
    <property type="project" value="InterPro"/>
</dbReference>
<evidence type="ECO:0000256" key="1">
    <source>
        <dbReference type="ARBA" id="ARBA00010617"/>
    </source>
</evidence>
<keyword evidence="2" id="KW-0349">Heme</keyword>
<keyword evidence="5" id="KW-0408">Iron</keyword>
<dbReference type="GO" id="GO:0005506">
    <property type="term" value="F:iron ion binding"/>
    <property type="evidence" value="ECO:0007669"/>
    <property type="project" value="InterPro"/>
</dbReference>
<keyword evidence="4" id="KW-0560">Oxidoreductase</keyword>
<gene>
    <name evidence="7" type="ORF">CPELLU_LOCUS21913</name>
</gene>
<dbReference type="InterPro" id="IPR001128">
    <property type="entry name" value="Cyt_P450"/>
</dbReference>
<reference evidence="7" key="1">
    <citation type="submission" date="2021-06" db="EMBL/GenBank/DDBJ databases">
        <authorList>
            <person name="Kallberg Y."/>
            <person name="Tangrot J."/>
            <person name="Rosling A."/>
        </authorList>
    </citation>
    <scope>NUCLEOTIDE SEQUENCE</scope>
    <source>
        <strain evidence="7">FL966</strain>
    </source>
</reference>
<feature type="non-terminal residue" evidence="7">
    <location>
        <position position="1"/>
    </location>
</feature>
<dbReference type="AlphaFoldDB" id="A0A9N9PM23"/>
<evidence type="ECO:0000313" key="8">
    <source>
        <dbReference type="Proteomes" id="UP000789759"/>
    </source>
</evidence>
<evidence type="ECO:0000256" key="6">
    <source>
        <dbReference type="ARBA" id="ARBA00023033"/>
    </source>
</evidence>
<evidence type="ECO:0000313" key="7">
    <source>
        <dbReference type="EMBL" id="CAG8839751.1"/>
    </source>
</evidence>
<name>A0A9N9PM23_9GLOM</name>
<dbReference type="SUPFAM" id="SSF48264">
    <property type="entry name" value="Cytochrome P450"/>
    <property type="match status" value="1"/>
</dbReference>
<dbReference type="GO" id="GO:0020037">
    <property type="term" value="F:heme binding"/>
    <property type="evidence" value="ECO:0007669"/>
    <property type="project" value="InterPro"/>
</dbReference>
<dbReference type="OrthoDB" id="1470350at2759"/>
<dbReference type="InterPro" id="IPR036396">
    <property type="entry name" value="Cyt_P450_sf"/>
</dbReference>
<protein>
    <submittedName>
        <fullName evidence="7">12015_t:CDS:1</fullName>
    </submittedName>
</protein>
<evidence type="ECO:0000256" key="4">
    <source>
        <dbReference type="ARBA" id="ARBA00023002"/>
    </source>
</evidence>
<proteinExistence type="inferred from homology"/>
<evidence type="ECO:0000256" key="5">
    <source>
        <dbReference type="ARBA" id="ARBA00023004"/>
    </source>
</evidence>
<dbReference type="Pfam" id="PF00067">
    <property type="entry name" value="p450"/>
    <property type="match status" value="1"/>
</dbReference>
<comment type="caution">
    <text evidence="7">The sequence shown here is derived from an EMBL/GenBank/DDBJ whole genome shotgun (WGS) entry which is preliminary data.</text>
</comment>
<sequence length="91" mass="10789">RLRKETLDIFPDRDYHPTLDQIEQLKFLDCTVKEILRFMPPVPVLARVNTKDEMFNGYFIPKNTPLIISVYAIHHDPLIWGDDAEYFNPSR</sequence>
<keyword evidence="3" id="KW-0479">Metal-binding</keyword>
<dbReference type="InterPro" id="IPR050196">
    <property type="entry name" value="Cytochrome_P450_Monoox"/>
</dbReference>
<feature type="non-terminal residue" evidence="7">
    <location>
        <position position="91"/>
    </location>
</feature>
<dbReference type="EMBL" id="CAJVQA010088129">
    <property type="protein sequence ID" value="CAG8839751.1"/>
    <property type="molecule type" value="Genomic_DNA"/>
</dbReference>
<dbReference type="PANTHER" id="PTHR24291:SF50">
    <property type="entry name" value="BIFUNCTIONAL ALBAFLAVENONE MONOOXYGENASE_TERPENE SYNTHASE"/>
    <property type="match status" value="1"/>
</dbReference>
<comment type="similarity">
    <text evidence="1">Belongs to the cytochrome P450 family.</text>
</comment>
<evidence type="ECO:0000256" key="3">
    <source>
        <dbReference type="ARBA" id="ARBA00022723"/>
    </source>
</evidence>